<keyword evidence="2" id="KW-1185">Reference proteome</keyword>
<dbReference type="AlphaFoldDB" id="A0AAQ4DE51"/>
<evidence type="ECO:0008006" key="3">
    <source>
        <dbReference type="Google" id="ProtNLM"/>
    </source>
</evidence>
<evidence type="ECO:0000313" key="1">
    <source>
        <dbReference type="EMBL" id="KAK8760741.1"/>
    </source>
</evidence>
<reference evidence="1 2" key="1">
    <citation type="journal article" date="2023" name="Arcadia Sci">
        <title>De novo assembly of a long-read Amblyomma americanum tick genome.</title>
        <authorList>
            <person name="Chou S."/>
            <person name="Poskanzer K.E."/>
            <person name="Rollins M."/>
            <person name="Thuy-Boun P.S."/>
        </authorList>
    </citation>
    <scope>NUCLEOTIDE SEQUENCE [LARGE SCALE GENOMIC DNA]</scope>
    <source>
        <strain evidence="1">F_SG_1</strain>
        <tissue evidence="1">Salivary glands</tissue>
    </source>
</reference>
<sequence length="158" mass="17324">MGNLKDLYGISTAVLGFENSTRLVHPSKGLLKADPISPLHLVLDEWLRRGGGGIAFESNGLVSDAIAFADDVVLLATTPQELRHRITSFVKFLEEKGLRVNPGNYLTVALQPSGCDKMRLMEDAVFTVNGDPILAATTTTEWRYLGLFYALFGQERPS</sequence>
<dbReference type="Proteomes" id="UP001321473">
    <property type="component" value="Unassembled WGS sequence"/>
</dbReference>
<organism evidence="1 2">
    <name type="scientific">Amblyomma americanum</name>
    <name type="common">Lone star tick</name>
    <dbReference type="NCBI Taxonomy" id="6943"/>
    <lineage>
        <taxon>Eukaryota</taxon>
        <taxon>Metazoa</taxon>
        <taxon>Ecdysozoa</taxon>
        <taxon>Arthropoda</taxon>
        <taxon>Chelicerata</taxon>
        <taxon>Arachnida</taxon>
        <taxon>Acari</taxon>
        <taxon>Parasitiformes</taxon>
        <taxon>Ixodida</taxon>
        <taxon>Ixodoidea</taxon>
        <taxon>Ixodidae</taxon>
        <taxon>Amblyomminae</taxon>
        <taxon>Amblyomma</taxon>
    </lineage>
</organism>
<comment type="caution">
    <text evidence="1">The sequence shown here is derived from an EMBL/GenBank/DDBJ whole genome shotgun (WGS) entry which is preliminary data.</text>
</comment>
<name>A0AAQ4DE51_AMBAM</name>
<protein>
    <recommendedName>
        <fullName evidence="3">Reverse transcriptase domain-containing protein</fullName>
    </recommendedName>
</protein>
<gene>
    <name evidence="1" type="ORF">V5799_027992</name>
</gene>
<evidence type="ECO:0000313" key="2">
    <source>
        <dbReference type="Proteomes" id="UP001321473"/>
    </source>
</evidence>
<dbReference type="EMBL" id="JARKHS020031974">
    <property type="protein sequence ID" value="KAK8760741.1"/>
    <property type="molecule type" value="Genomic_DNA"/>
</dbReference>
<proteinExistence type="predicted"/>
<accession>A0AAQ4DE51</accession>